<sequence length="188" mass="20730">MSKIGKKPIIIPDGISIKIDSDILEIKKGENAVNLNILKYIKVVMSEEKDENEKVKNLLILSIESDLKQAKANWGTMRALTQNTINGLEKNFEKVLEIEGIGYRVSMEGETLVLTVGFSHPVKYPPVKGIKISTEKNTIKISGIDKSAVGQTAAEIRAIKKPEPYKGKGIRYKGEVVRRKAGKKAGAK</sequence>
<dbReference type="NCBIfam" id="TIGR03654">
    <property type="entry name" value="L6_bact"/>
    <property type="match status" value="1"/>
</dbReference>
<evidence type="ECO:0000256" key="5">
    <source>
        <dbReference type="NCBIfam" id="TIGR03654"/>
    </source>
</evidence>
<evidence type="ECO:0000313" key="10">
    <source>
        <dbReference type="Proteomes" id="UP000231602"/>
    </source>
</evidence>
<accession>A0A2H0RCD0</accession>
<dbReference type="PANTHER" id="PTHR11655">
    <property type="entry name" value="60S/50S RIBOSOMAL PROTEIN L6/L9"/>
    <property type="match status" value="1"/>
</dbReference>
<keyword evidence="7" id="KW-0699">rRNA-binding</keyword>
<comment type="function">
    <text evidence="7">This protein binds to the 23S rRNA, and is important in its secondary structure. It is located near the subunit interface in the base of the L7/L12 stalk, and near the tRNA binding site of the peptidyltransferase center.</text>
</comment>
<evidence type="ECO:0000256" key="2">
    <source>
        <dbReference type="ARBA" id="ARBA00022980"/>
    </source>
</evidence>
<dbReference type="GO" id="GO:0002181">
    <property type="term" value="P:cytoplasmic translation"/>
    <property type="evidence" value="ECO:0007669"/>
    <property type="project" value="TreeGrafter"/>
</dbReference>
<dbReference type="PRINTS" id="PR00059">
    <property type="entry name" value="RIBOSOMALL6"/>
</dbReference>
<dbReference type="InterPro" id="IPR002358">
    <property type="entry name" value="Ribosomal_uL6_CS"/>
</dbReference>
<evidence type="ECO:0000256" key="3">
    <source>
        <dbReference type="ARBA" id="ARBA00023274"/>
    </source>
</evidence>
<evidence type="ECO:0000259" key="8">
    <source>
        <dbReference type="Pfam" id="PF00347"/>
    </source>
</evidence>
<dbReference type="GO" id="GO:0003735">
    <property type="term" value="F:structural constituent of ribosome"/>
    <property type="evidence" value="ECO:0007669"/>
    <property type="project" value="UniProtKB-UniRule"/>
</dbReference>
<dbReference type="FunFam" id="3.90.930.12:FF:000001">
    <property type="entry name" value="50S ribosomal protein L6"/>
    <property type="match status" value="1"/>
</dbReference>
<dbReference type="Pfam" id="PF00347">
    <property type="entry name" value="Ribosomal_L6"/>
    <property type="match status" value="1"/>
</dbReference>
<dbReference type="PIRSF" id="PIRSF002162">
    <property type="entry name" value="Ribosomal_L6"/>
    <property type="match status" value="1"/>
</dbReference>
<dbReference type="GO" id="GO:0019843">
    <property type="term" value="F:rRNA binding"/>
    <property type="evidence" value="ECO:0007669"/>
    <property type="project" value="UniProtKB-UniRule"/>
</dbReference>
<keyword evidence="3 6" id="KW-0687">Ribonucleoprotein</keyword>
<dbReference type="Proteomes" id="UP000231602">
    <property type="component" value="Unassembled WGS sequence"/>
</dbReference>
<keyword evidence="2 6" id="KW-0689">Ribosomal protein</keyword>
<dbReference type="PANTHER" id="PTHR11655:SF14">
    <property type="entry name" value="LARGE RIBOSOMAL SUBUNIT PROTEIN UL6M"/>
    <property type="match status" value="1"/>
</dbReference>
<feature type="domain" description="Large ribosomal subunit protein uL6 alpha-beta" evidence="8">
    <location>
        <begin position="100"/>
        <end position="172"/>
    </location>
</feature>
<dbReference type="Gene3D" id="3.90.930.12">
    <property type="entry name" value="Ribosomal protein L6, alpha-beta domain"/>
    <property type="match status" value="2"/>
</dbReference>
<organism evidence="9 10">
    <name type="scientific">Candidatus Wolfebacteria bacterium CG10_big_fil_rev_8_21_14_0_10_31_9</name>
    <dbReference type="NCBI Taxonomy" id="1975070"/>
    <lineage>
        <taxon>Bacteria</taxon>
        <taxon>Candidatus Wolfeibacteriota</taxon>
    </lineage>
</organism>
<dbReference type="InterPro" id="IPR019906">
    <property type="entry name" value="Ribosomal_uL6_bac-type"/>
</dbReference>
<dbReference type="SUPFAM" id="SSF56053">
    <property type="entry name" value="Ribosomal protein L6"/>
    <property type="match status" value="2"/>
</dbReference>
<dbReference type="GO" id="GO:0022625">
    <property type="term" value="C:cytosolic large ribosomal subunit"/>
    <property type="evidence" value="ECO:0007669"/>
    <property type="project" value="UniProtKB-UniRule"/>
</dbReference>
<dbReference type="InterPro" id="IPR036789">
    <property type="entry name" value="Ribosomal_uL6-like_a/b-dom_sf"/>
</dbReference>
<reference evidence="9 10" key="1">
    <citation type="submission" date="2017-09" db="EMBL/GenBank/DDBJ databases">
        <title>Depth-based differentiation of microbial function through sediment-hosted aquifers and enrichment of novel symbionts in the deep terrestrial subsurface.</title>
        <authorList>
            <person name="Probst A.J."/>
            <person name="Ladd B."/>
            <person name="Jarett J.K."/>
            <person name="Geller-Mcgrath D.E."/>
            <person name="Sieber C.M."/>
            <person name="Emerson J.B."/>
            <person name="Anantharaman K."/>
            <person name="Thomas B.C."/>
            <person name="Malmstrom R."/>
            <person name="Stieglmeier M."/>
            <person name="Klingl A."/>
            <person name="Woyke T."/>
            <person name="Ryan C.M."/>
            <person name="Banfield J.F."/>
        </authorList>
    </citation>
    <scope>NUCLEOTIDE SEQUENCE [LARGE SCALE GENOMIC DNA]</scope>
    <source>
        <strain evidence="9">CG10_big_fil_rev_8_21_14_0_10_31_9</strain>
    </source>
</reference>
<keyword evidence="7" id="KW-0694">RNA-binding</keyword>
<evidence type="ECO:0000313" key="9">
    <source>
        <dbReference type="EMBL" id="PIR44133.1"/>
    </source>
</evidence>
<evidence type="ECO:0000256" key="7">
    <source>
        <dbReference type="RuleBase" id="RU003870"/>
    </source>
</evidence>
<comment type="similarity">
    <text evidence="1 6">Belongs to the universal ribosomal protein uL6 family.</text>
</comment>
<comment type="caution">
    <text evidence="9">The sequence shown here is derived from an EMBL/GenBank/DDBJ whole genome shotgun (WGS) entry which is preliminary data.</text>
</comment>
<evidence type="ECO:0000256" key="4">
    <source>
        <dbReference type="ARBA" id="ARBA00035454"/>
    </source>
</evidence>
<evidence type="ECO:0000256" key="1">
    <source>
        <dbReference type="ARBA" id="ARBA00009356"/>
    </source>
</evidence>
<dbReference type="EMBL" id="PCXV01000024">
    <property type="protein sequence ID" value="PIR44133.1"/>
    <property type="molecule type" value="Genomic_DNA"/>
</dbReference>
<proteinExistence type="inferred from homology"/>
<name>A0A2H0RCD0_9BACT</name>
<dbReference type="InterPro" id="IPR020040">
    <property type="entry name" value="Ribosomal_uL6_a/b-dom"/>
</dbReference>
<dbReference type="AlphaFoldDB" id="A0A2H0RCD0"/>
<dbReference type="PROSITE" id="PS00525">
    <property type="entry name" value="RIBOSOMAL_L6_1"/>
    <property type="match status" value="1"/>
</dbReference>
<dbReference type="InterPro" id="IPR000702">
    <property type="entry name" value="Ribosomal_uL6-like"/>
</dbReference>
<protein>
    <recommendedName>
        <fullName evidence="4 5">50S ribosomal protein L6</fullName>
    </recommendedName>
</protein>
<evidence type="ECO:0000256" key="6">
    <source>
        <dbReference type="RuleBase" id="RU003869"/>
    </source>
</evidence>
<gene>
    <name evidence="9" type="ORF">COV23_01510</name>
</gene>